<feature type="compositionally biased region" description="Low complexity" evidence="1">
    <location>
        <begin position="126"/>
        <end position="140"/>
    </location>
</feature>
<feature type="compositionally biased region" description="Basic and acidic residues" evidence="1">
    <location>
        <begin position="141"/>
        <end position="150"/>
    </location>
</feature>
<evidence type="ECO:0000313" key="4">
    <source>
        <dbReference type="Proteomes" id="UP001220324"/>
    </source>
</evidence>
<dbReference type="EMBL" id="JAQIZZ010000002">
    <property type="protein sequence ID" value="KAJ5552769.1"/>
    <property type="molecule type" value="Genomic_DNA"/>
</dbReference>
<dbReference type="Gene3D" id="4.10.280.10">
    <property type="entry name" value="Helix-loop-helix DNA-binding domain"/>
    <property type="match status" value="1"/>
</dbReference>
<name>A0AAD6D3G3_9EURO</name>
<feature type="region of interest" description="Disordered" evidence="1">
    <location>
        <begin position="122"/>
        <end position="163"/>
    </location>
</feature>
<gene>
    <name evidence="3" type="ORF">N7494_002147</name>
</gene>
<feature type="domain" description="BHLH" evidence="2">
    <location>
        <begin position="165"/>
        <end position="216"/>
    </location>
</feature>
<evidence type="ECO:0000259" key="2">
    <source>
        <dbReference type="PROSITE" id="PS50888"/>
    </source>
</evidence>
<dbReference type="PROSITE" id="PS50888">
    <property type="entry name" value="BHLH"/>
    <property type="match status" value="1"/>
</dbReference>
<feature type="region of interest" description="Disordered" evidence="1">
    <location>
        <begin position="1"/>
        <end position="21"/>
    </location>
</feature>
<keyword evidence="4" id="KW-1185">Reference proteome</keyword>
<evidence type="ECO:0000256" key="1">
    <source>
        <dbReference type="SAM" id="MobiDB-lite"/>
    </source>
</evidence>
<protein>
    <recommendedName>
        <fullName evidence="2">BHLH domain-containing protein</fullName>
    </recommendedName>
</protein>
<dbReference type="GO" id="GO:0046983">
    <property type="term" value="F:protein dimerization activity"/>
    <property type="evidence" value="ECO:0007669"/>
    <property type="project" value="InterPro"/>
</dbReference>
<dbReference type="AlphaFoldDB" id="A0AAD6D3G3"/>
<dbReference type="CDD" id="cd11404">
    <property type="entry name" value="bHLHzip_Mlx_like"/>
    <property type="match status" value="1"/>
</dbReference>
<accession>A0AAD6D3G3</accession>
<organism evidence="3 4">
    <name type="scientific">Penicillium frequentans</name>
    <dbReference type="NCBI Taxonomy" id="3151616"/>
    <lineage>
        <taxon>Eukaryota</taxon>
        <taxon>Fungi</taxon>
        <taxon>Dikarya</taxon>
        <taxon>Ascomycota</taxon>
        <taxon>Pezizomycotina</taxon>
        <taxon>Eurotiomycetes</taxon>
        <taxon>Eurotiomycetidae</taxon>
        <taxon>Eurotiales</taxon>
        <taxon>Aspergillaceae</taxon>
        <taxon>Penicillium</taxon>
    </lineage>
</organism>
<evidence type="ECO:0000313" key="3">
    <source>
        <dbReference type="EMBL" id="KAJ5552769.1"/>
    </source>
</evidence>
<dbReference type="Proteomes" id="UP001220324">
    <property type="component" value="Unassembled WGS sequence"/>
</dbReference>
<reference evidence="3 4" key="1">
    <citation type="journal article" date="2023" name="IMA Fungus">
        <title>Comparative genomic study of the Penicillium genus elucidates a diverse pangenome and 15 lateral gene transfer events.</title>
        <authorList>
            <person name="Petersen C."/>
            <person name="Sorensen T."/>
            <person name="Nielsen M.R."/>
            <person name="Sondergaard T.E."/>
            <person name="Sorensen J.L."/>
            <person name="Fitzpatrick D.A."/>
            <person name="Frisvad J.C."/>
            <person name="Nielsen K.L."/>
        </authorList>
    </citation>
    <scope>NUCLEOTIDE SEQUENCE [LARGE SCALE GENOMIC DNA]</scope>
    <source>
        <strain evidence="3 4">IBT 35679</strain>
    </source>
</reference>
<comment type="caution">
    <text evidence="3">The sequence shown here is derived from an EMBL/GenBank/DDBJ whole genome shotgun (WGS) entry which is preliminary data.</text>
</comment>
<proteinExistence type="predicted"/>
<dbReference type="InterPro" id="IPR011598">
    <property type="entry name" value="bHLH_dom"/>
</dbReference>
<sequence>MSTHSTTQPHDPAKGCCPGQSGIRHYTKKRWSIEDGLQWGSDPSFCFHGFSCPIGTWTEDRLVQNLMRDMTYMCSDIDIDILGSMDFKTSDYLTSHNIGEWSPTIIKDENASLNFDTGRSNTVPMSLPALSPTSPTSSASPDERNERKDVAPPNKKKRKCTQTPGQTLCHCRSEKKRRDAIGEGYRSLCRIVPGLERNNFTRKYILDEAARYVESLVKGNEDLYRQLEYLRQEEVKDIPLFEGLIE</sequence>
<dbReference type="InterPro" id="IPR036638">
    <property type="entry name" value="HLH_DNA-bd_sf"/>
</dbReference>
<dbReference type="SUPFAM" id="SSF47459">
    <property type="entry name" value="HLH, helix-loop-helix DNA-binding domain"/>
    <property type="match status" value="1"/>
</dbReference>